<evidence type="ECO:0000313" key="2">
    <source>
        <dbReference type="Proteomes" id="UP001222027"/>
    </source>
</evidence>
<proteinExistence type="predicted"/>
<protein>
    <submittedName>
        <fullName evidence="1">Uncharacterized protein</fullName>
    </submittedName>
</protein>
<gene>
    <name evidence="1" type="ORF">OPV22_016291</name>
</gene>
<name>A0AAV8PDW6_ENSVE</name>
<comment type="caution">
    <text evidence="1">The sequence shown here is derived from an EMBL/GenBank/DDBJ whole genome shotgun (WGS) entry which is preliminary data.</text>
</comment>
<dbReference type="EMBL" id="JAQQAF010000005">
    <property type="protein sequence ID" value="KAJ8483806.1"/>
    <property type="molecule type" value="Genomic_DNA"/>
</dbReference>
<evidence type="ECO:0000313" key="1">
    <source>
        <dbReference type="EMBL" id="KAJ8483806.1"/>
    </source>
</evidence>
<sequence length="76" mass="8710">MRSPFLPGAFIILPAVPPKQQENRQKQRKRVRRSMAMSITLSMKSSASFTFSSRTFFLLSTLPQVAKRRESRGLPK</sequence>
<accession>A0AAV8PDW6</accession>
<dbReference type="AlphaFoldDB" id="A0AAV8PDW6"/>
<keyword evidence="2" id="KW-1185">Reference proteome</keyword>
<organism evidence="1 2">
    <name type="scientific">Ensete ventricosum</name>
    <name type="common">Abyssinian banana</name>
    <name type="synonym">Musa ensete</name>
    <dbReference type="NCBI Taxonomy" id="4639"/>
    <lineage>
        <taxon>Eukaryota</taxon>
        <taxon>Viridiplantae</taxon>
        <taxon>Streptophyta</taxon>
        <taxon>Embryophyta</taxon>
        <taxon>Tracheophyta</taxon>
        <taxon>Spermatophyta</taxon>
        <taxon>Magnoliopsida</taxon>
        <taxon>Liliopsida</taxon>
        <taxon>Zingiberales</taxon>
        <taxon>Musaceae</taxon>
        <taxon>Ensete</taxon>
    </lineage>
</organism>
<dbReference type="Proteomes" id="UP001222027">
    <property type="component" value="Unassembled WGS sequence"/>
</dbReference>
<reference evidence="1 2" key="1">
    <citation type="submission" date="2022-12" db="EMBL/GenBank/DDBJ databases">
        <title>Chromosome-scale assembly of the Ensete ventricosum genome.</title>
        <authorList>
            <person name="Dussert Y."/>
            <person name="Stocks J."/>
            <person name="Wendawek A."/>
            <person name="Woldeyes F."/>
            <person name="Nichols R.A."/>
            <person name="Borrell J.S."/>
        </authorList>
    </citation>
    <scope>NUCLEOTIDE SEQUENCE [LARGE SCALE GENOMIC DNA]</scope>
    <source>
        <strain evidence="2">cv. Maze</strain>
        <tissue evidence="1">Seeds</tissue>
    </source>
</reference>